<dbReference type="GeneID" id="24917828"/>
<feature type="domain" description="Replication factor A C-terminal" evidence="6">
    <location>
        <begin position="23"/>
        <end position="171"/>
    </location>
</feature>
<dbReference type="GO" id="GO:0003677">
    <property type="term" value="F:DNA binding"/>
    <property type="evidence" value="ECO:0007669"/>
    <property type="project" value="UniProtKB-KW"/>
</dbReference>
<dbReference type="InterPro" id="IPR013955">
    <property type="entry name" value="Rep_factor-A_C"/>
</dbReference>
<evidence type="ECO:0000313" key="7">
    <source>
        <dbReference type="EMBL" id="CBK20147.2"/>
    </source>
</evidence>
<dbReference type="Pfam" id="PF08646">
    <property type="entry name" value="Rep_fac-A_C"/>
    <property type="match status" value="1"/>
</dbReference>
<reference evidence="7" key="1">
    <citation type="submission" date="2010-02" db="EMBL/GenBank/DDBJ databases">
        <title>Sequencing and annotation of the Blastocystis hominis genome.</title>
        <authorList>
            <person name="Wincker P."/>
        </authorList>
    </citation>
    <scope>NUCLEOTIDE SEQUENCE</scope>
    <source>
        <strain evidence="7">Singapore isolate B</strain>
    </source>
</reference>
<evidence type="ECO:0000256" key="3">
    <source>
        <dbReference type="ARBA" id="ARBA00022771"/>
    </source>
</evidence>
<evidence type="ECO:0000259" key="6">
    <source>
        <dbReference type="Pfam" id="PF08646"/>
    </source>
</evidence>
<keyword evidence="8" id="KW-1185">Reference proteome</keyword>
<protein>
    <recommendedName>
        <fullName evidence="6">Replication factor A C-terminal domain-containing protein</fullName>
    </recommendedName>
</protein>
<comment type="similarity">
    <text evidence="1">Belongs to the replication factor A protein 1 family.</text>
</comment>
<dbReference type="EMBL" id="FN668638">
    <property type="protein sequence ID" value="CBK20147.2"/>
    <property type="molecule type" value="Genomic_DNA"/>
</dbReference>
<keyword evidence="3" id="KW-0863">Zinc-finger</keyword>
<dbReference type="CDD" id="cd04476">
    <property type="entry name" value="RPA1_DBD_C"/>
    <property type="match status" value="1"/>
</dbReference>
<dbReference type="GO" id="GO:0008270">
    <property type="term" value="F:zinc ion binding"/>
    <property type="evidence" value="ECO:0007669"/>
    <property type="project" value="UniProtKB-KW"/>
</dbReference>
<evidence type="ECO:0000256" key="4">
    <source>
        <dbReference type="ARBA" id="ARBA00022833"/>
    </source>
</evidence>
<gene>
    <name evidence="7" type="ORF">GSBLH_T00000521001</name>
</gene>
<name>D8LWF8_BLAHO</name>
<organism evidence="7">
    <name type="scientific">Blastocystis hominis</name>
    <dbReference type="NCBI Taxonomy" id="12968"/>
    <lineage>
        <taxon>Eukaryota</taxon>
        <taxon>Sar</taxon>
        <taxon>Stramenopiles</taxon>
        <taxon>Bigyra</taxon>
        <taxon>Opalozoa</taxon>
        <taxon>Opalinata</taxon>
        <taxon>Blastocystidae</taxon>
        <taxon>Blastocystis</taxon>
    </lineage>
</organism>
<evidence type="ECO:0000313" key="8">
    <source>
        <dbReference type="Proteomes" id="UP000008312"/>
    </source>
</evidence>
<dbReference type="SUPFAM" id="SSF50249">
    <property type="entry name" value="Nucleic acid-binding proteins"/>
    <property type="match status" value="1"/>
</dbReference>
<evidence type="ECO:0000256" key="1">
    <source>
        <dbReference type="ARBA" id="ARBA00005690"/>
    </source>
</evidence>
<accession>D8LWF8</accession>
<keyword evidence="2" id="KW-0479">Metal-binding</keyword>
<proteinExistence type="inferred from homology"/>
<dbReference type="AlphaFoldDB" id="D8LWF8"/>
<dbReference type="InterPro" id="IPR047192">
    <property type="entry name" value="Euk_RPA1_DBD_C"/>
</dbReference>
<dbReference type="FunFam" id="2.40.50.140:FF:000090">
    <property type="entry name" value="Replication protein A subunit"/>
    <property type="match status" value="1"/>
</dbReference>
<dbReference type="Gene3D" id="2.40.50.140">
    <property type="entry name" value="Nucleic acid-binding proteins"/>
    <property type="match status" value="1"/>
</dbReference>
<dbReference type="InParanoid" id="D8LWF8"/>
<dbReference type="OrthoDB" id="1751331at2759"/>
<sequence length="182" mass="21342">MARRKTLSAIQDEQLGFKEKPDYLTVKVMVRSIPHDRSVVYPACPNVKEDGRKCQKKLIQGVDGWSCESCNRVVEAPEYRYIFNMEVMDYSGSQYVQLFNDEGERFFEIPAGRMNELEKSNSEEYEKVFKNRLFKEYIMTLRVKVDQSMTSRVRCTVYRFDPVDVDKEVDDLASLLDSMQLD</sequence>
<evidence type="ECO:0000256" key="2">
    <source>
        <dbReference type="ARBA" id="ARBA00022723"/>
    </source>
</evidence>
<dbReference type="InterPro" id="IPR012340">
    <property type="entry name" value="NA-bd_OB-fold"/>
</dbReference>
<keyword evidence="4" id="KW-0862">Zinc</keyword>
<dbReference type="Proteomes" id="UP000008312">
    <property type="component" value="Unassembled WGS sequence"/>
</dbReference>
<dbReference type="RefSeq" id="XP_012894195.1">
    <property type="nucleotide sequence ID" value="XM_013038741.1"/>
</dbReference>
<keyword evidence="5" id="KW-0238">DNA-binding</keyword>
<evidence type="ECO:0000256" key="5">
    <source>
        <dbReference type="ARBA" id="ARBA00023125"/>
    </source>
</evidence>